<dbReference type="PROSITE" id="PS50106">
    <property type="entry name" value="PDZ"/>
    <property type="match status" value="1"/>
</dbReference>
<dbReference type="InterPro" id="IPR041428">
    <property type="entry name" value="PHsplit_syntrophin"/>
</dbReference>
<dbReference type="InterPro" id="IPR054113">
    <property type="entry name" value="ORC6_cyclin-like_2nd"/>
</dbReference>
<dbReference type="GO" id="GO:0003779">
    <property type="term" value="F:actin binding"/>
    <property type="evidence" value="ECO:0007669"/>
    <property type="project" value="UniProtKB-KW"/>
</dbReference>
<dbReference type="Gene3D" id="1.10.472.10">
    <property type="entry name" value="Cyclin-like"/>
    <property type="match status" value="1"/>
</dbReference>
<evidence type="ECO:0000256" key="11">
    <source>
        <dbReference type="ARBA" id="ARBA00022737"/>
    </source>
</evidence>
<dbReference type="InterPro" id="IPR055108">
    <property type="entry name" value="Syntrophin_4th"/>
</dbReference>
<dbReference type="InterPro" id="IPR001849">
    <property type="entry name" value="PH_domain"/>
</dbReference>
<feature type="domain" description="PDZ" evidence="25">
    <location>
        <begin position="73"/>
        <end position="156"/>
    </location>
</feature>
<dbReference type="PROSITE" id="PS50003">
    <property type="entry name" value="PH_DOMAIN"/>
    <property type="match status" value="1"/>
</dbReference>
<keyword evidence="12" id="KW-0106">Calcium</keyword>
<dbReference type="CDD" id="cd06801">
    <property type="entry name" value="PDZ_syntrophin-like"/>
    <property type="match status" value="1"/>
</dbReference>
<dbReference type="GeneID" id="111136250"/>
<evidence type="ECO:0000313" key="26">
    <source>
        <dbReference type="Proteomes" id="UP000694844"/>
    </source>
</evidence>
<dbReference type="Proteomes" id="UP000694844">
    <property type="component" value="Chromosome 5"/>
</dbReference>
<keyword evidence="26" id="KW-1185">Reference proteome</keyword>
<dbReference type="GO" id="GO:0070161">
    <property type="term" value="C:anchoring junction"/>
    <property type="evidence" value="ECO:0007669"/>
    <property type="project" value="UniProtKB-SubCell"/>
</dbReference>
<dbReference type="Pfam" id="PF05460">
    <property type="entry name" value="ORC6"/>
    <property type="match status" value="1"/>
</dbReference>
<evidence type="ECO:0000259" key="25">
    <source>
        <dbReference type="PROSITE" id="PS50106"/>
    </source>
</evidence>
<evidence type="ECO:0000256" key="20">
    <source>
        <dbReference type="ARBA" id="ARBA00023242"/>
    </source>
</evidence>
<keyword evidence="20" id="KW-0539">Nucleus</keyword>
<feature type="compositionally biased region" description="Basic and acidic residues" evidence="23">
    <location>
        <begin position="732"/>
        <end position="751"/>
    </location>
</feature>
<dbReference type="GO" id="GO:0016010">
    <property type="term" value="C:dystrophin-associated glycoprotein complex"/>
    <property type="evidence" value="ECO:0007669"/>
    <property type="project" value="TreeGrafter"/>
</dbReference>
<dbReference type="KEGG" id="cvn:111136250"/>
<dbReference type="Pfam" id="PF18012">
    <property type="entry name" value="PH_17"/>
    <property type="match status" value="1"/>
</dbReference>
<dbReference type="PANTHER" id="PTHR10554">
    <property type="entry name" value="SYNTROPHIN"/>
    <property type="match status" value="1"/>
</dbReference>
<dbReference type="Pfam" id="PF00595">
    <property type="entry name" value="PDZ"/>
    <property type="match status" value="1"/>
</dbReference>
<evidence type="ECO:0000256" key="10">
    <source>
        <dbReference type="ARBA" id="ARBA00022705"/>
    </source>
</evidence>
<dbReference type="FunFam" id="2.30.42.10:FF:000052">
    <property type="entry name" value="Syntrophin beta 1"/>
    <property type="match status" value="1"/>
</dbReference>
<evidence type="ECO:0000256" key="16">
    <source>
        <dbReference type="ARBA" id="ARBA00023125"/>
    </source>
</evidence>
<evidence type="ECO:0000256" key="6">
    <source>
        <dbReference type="ARBA" id="ARBA00010840"/>
    </source>
</evidence>
<evidence type="ECO:0000256" key="12">
    <source>
        <dbReference type="ARBA" id="ARBA00022837"/>
    </source>
</evidence>
<protein>
    <recommendedName>
        <fullName evidence="22">Origin recognition complex subunit 6</fullName>
    </recommendedName>
</protein>
<dbReference type="FunFam" id="1.10.472.10:FF:000054">
    <property type="entry name" value="origin recognition complex subunit 6"/>
    <property type="match status" value="1"/>
</dbReference>
<keyword evidence="18" id="KW-0009">Actin-binding</keyword>
<evidence type="ECO:0000256" key="1">
    <source>
        <dbReference type="ARBA" id="ARBA00004123"/>
    </source>
</evidence>
<accession>A0A8B8ERX5</accession>
<sequence>MVVKMATISPRSGSFEVYIRQQWCKVFVTLNEDNVTLALDENLNNSLPLNISTESTTSRQDQLPESIAGQKRLVRVIKEEQNGLGISIKGGKENKMPILISKIFKGMAADKTEKLYVGDAILSVNGEDLREATHDEAVRALKKAKKIVELEVKYITDFSPCFRKISALNELGWGSQEAQRDVARANWTETKTIPLKLCYLCRNLSMSDPEKRTVELHSPDGKSTCIIRFPDAAIASDWFNAIHSNVTLLLSQCIAEANQIMSSAPNSREIKHIGWLSEQLLNEQGSMTWKPVFIALTDKDVLLYDTAPWSKEEWATPFQSHPLLATRLVHSGRLSNPASGSDIMTFGTRCGTRNGVETHIFRVETQRDLAYWSRALVQGSHGVAAIIKEVACPVKWQGLDARLTIHYDSGFTLHTATPSDSQEPSTSNPSTVAWSFPYEKLRMTGDDWNRLLWLEFADGSEQELDLGTCPKPIVFVLHTFLSAKVNRLGLLAPCGFRCVLINIFSRTIQSKFIYFCCGVEAWKMSSKLVKTISEKLKITSPTVLSKAEELTQMLDIKVGSQALTMLNLTGSCPVVMCLELAANSSGKSFNKDEGLKLSGVNKKVYTNGLKALESMLDLSSCVTIKDLAIQFGCTPASELATKTLKSYEDDFKAKSGAEMDFLSPMFQATALCAACRKLKLKIDWNKLREVCSIKRSTYDKLVAEMEVHTMKLLETKKVEKQKRSRGSGLLDEVERHLKEEENSKKQKKEDVNEQGEVDDYEVWKKRILASATKAIEQGATAT</sequence>
<dbReference type="SUPFAM" id="SSF50729">
    <property type="entry name" value="PH domain-like"/>
    <property type="match status" value="1"/>
</dbReference>
<reference evidence="27" key="1">
    <citation type="submission" date="2025-08" db="UniProtKB">
        <authorList>
            <consortium name="RefSeq"/>
        </authorList>
    </citation>
    <scope>IDENTIFICATION</scope>
    <source>
        <tissue evidence="27">Whole sample</tissue>
    </source>
</reference>
<evidence type="ECO:0000256" key="17">
    <source>
        <dbReference type="ARBA" id="ARBA00023136"/>
    </source>
</evidence>
<keyword evidence="7" id="KW-0963">Cytoplasm</keyword>
<evidence type="ECO:0000256" key="21">
    <source>
        <dbReference type="ARBA" id="ARBA00062917"/>
    </source>
</evidence>
<evidence type="ECO:0000256" key="4">
    <source>
        <dbReference type="ARBA" id="ARBA00004282"/>
    </source>
</evidence>
<dbReference type="SMART" id="SM00233">
    <property type="entry name" value="PH"/>
    <property type="match status" value="2"/>
</dbReference>
<dbReference type="InterPro" id="IPR001478">
    <property type="entry name" value="PDZ"/>
</dbReference>
<keyword evidence="10" id="KW-0235">DNA replication</keyword>
<evidence type="ECO:0000256" key="18">
    <source>
        <dbReference type="ARBA" id="ARBA00023203"/>
    </source>
</evidence>
<comment type="similarity">
    <text evidence="6">Belongs to the ORC6 family.</text>
</comment>
<evidence type="ECO:0000256" key="22">
    <source>
        <dbReference type="ARBA" id="ARBA00069654"/>
    </source>
</evidence>
<keyword evidence="17" id="KW-0472">Membrane</keyword>
<dbReference type="InterPro" id="IPR008721">
    <property type="entry name" value="ORC6_cyclin_first"/>
</dbReference>
<evidence type="ECO:0000256" key="15">
    <source>
        <dbReference type="ARBA" id="ARBA00022949"/>
    </source>
</evidence>
<evidence type="ECO:0000313" key="27">
    <source>
        <dbReference type="RefSeq" id="XP_022342667.1"/>
    </source>
</evidence>
<dbReference type="GO" id="GO:0005664">
    <property type="term" value="C:nuclear origin of replication recognition complex"/>
    <property type="evidence" value="ECO:0007669"/>
    <property type="project" value="InterPro"/>
</dbReference>
<evidence type="ECO:0000256" key="23">
    <source>
        <dbReference type="SAM" id="MobiDB-lite"/>
    </source>
</evidence>
<dbReference type="InterPro" id="IPR015482">
    <property type="entry name" value="Syntrophin"/>
</dbReference>
<dbReference type="PANTHER" id="PTHR10554:SF12">
    <property type="entry name" value="IP02644P"/>
    <property type="match status" value="1"/>
</dbReference>
<dbReference type="CDD" id="cd11583">
    <property type="entry name" value="Orc6_mid"/>
    <property type="match status" value="1"/>
</dbReference>
<dbReference type="CDD" id="cd01258">
    <property type="entry name" value="PHsplit_syntrophin"/>
    <property type="match status" value="1"/>
</dbReference>
<comment type="subcellular location">
    <subcellularLocation>
        <location evidence="4">Cell junction</location>
    </subcellularLocation>
    <subcellularLocation>
        <location evidence="3">Cytoplasm</location>
        <location evidence="3">Cytoskeleton</location>
    </subcellularLocation>
    <subcellularLocation>
        <location evidence="2">Endomembrane system</location>
        <topology evidence="2">Peripheral membrane protein</topology>
    </subcellularLocation>
    <subcellularLocation>
        <location evidence="1">Nucleus</location>
    </subcellularLocation>
</comment>
<keyword evidence="11" id="KW-0677">Repeat</keyword>
<dbReference type="GO" id="GO:0003677">
    <property type="term" value="F:DNA binding"/>
    <property type="evidence" value="ECO:0007669"/>
    <property type="project" value="UniProtKB-KW"/>
</dbReference>
<dbReference type="SMART" id="SM00228">
    <property type="entry name" value="PDZ"/>
    <property type="match status" value="1"/>
</dbReference>
<evidence type="ECO:0000256" key="2">
    <source>
        <dbReference type="ARBA" id="ARBA00004184"/>
    </source>
</evidence>
<dbReference type="Gene3D" id="2.30.42.10">
    <property type="match status" value="1"/>
</dbReference>
<feature type="domain" description="PH" evidence="24">
    <location>
        <begin position="269"/>
        <end position="381"/>
    </location>
</feature>
<dbReference type="CDD" id="cd16075">
    <property type="entry name" value="ORC6_CTD"/>
    <property type="match status" value="1"/>
</dbReference>
<comment type="subunit">
    <text evidence="21">Component of ORC, a complex composed of at least 6 subunits: ORC1, ORC2, ORC3, ORC4, ORC5 and ORC6. ORC is regulated in a cell-cycle dependent manner. It is sequentially assembled at the exit from anaphase of mitosis and disassembled as cells enter S phase. Interacts with DBF4.</text>
</comment>
<organism evidence="26 27">
    <name type="scientific">Crassostrea virginica</name>
    <name type="common">Eastern oyster</name>
    <dbReference type="NCBI Taxonomy" id="6565"/>
    <lineage>
        <taxon>Eukaryota</taxon>
        <taxon>Metazoa</taxon>
        <taxon>Spiralia</taxon>
        <taxon>Lophotrochozoa</taxon>
        <taxon>Mollusca</taxon>
        <taxon>Bivalvia</taxon>
        <taxon>Autobranchia</taxon>
        <taxon>Pteriomorphia</taxon>
        <taxon>Ostreida</taxon>
        <taxon>Ostreoidea</taxon>
        <taxon>Ostreidae</taxon>
        <taxon>Crassostrea</taxon>
    </lineage>
</organism>
<dbReference type="GO" id="GO:0005856">
    <property type="term" value="C:cytoskeleton"/>
    <property type="evidence" value="ECO:0007669"/>
    <property type="project" value="UniProtKB-SubCell"/>
</dbReference>
<keyword evidence="15" id="KW-0965">Cell junction</keyword>
<evidence type="ECO:0000256" key="14">
    <source>
        <dbReference type="ARBA" id="ARBA00022860"/>
    </source>
</evidence>
<dbReference type="Pfam" id="PF23012">
    <property type="entry name" value="Syntrophin_4th"/>
    <property type="match status" value="1"/>
</dbReference>
<gene>
    <name evidence="27" type="primary">LOC111136250</name>
</gene>
<proteinExistence type="inferred from homology"/>
<dbReference type="SUPFAM" id="SSF50156">
    <property type="entry name" value="PDZ domain-like"/>
    <property type="match status" value="1"/>
</dbReference>
<evidence type="ECO:0000256" key="8">
    <source>
        <dbReference type="ARBA" id="ARBA00022499"/>
    </source>
</evidence>
<dbReference type="GO" id="GO:0012505">
    <property type="term" value="C:endomembrane system"/>
    <property type="evidence" value="ECO:0007669"/>
    <property type="project" value="UniProtKB-SubCell"/>
</dbReference>
<evidence type="ECO:0000256" key="19">
    <source>
        <dbReference type="ARBA" id="ARBA00023212"/>
    </source>
</evidence>
<evidence type="ECO:0000259" key="24">
    <source>
        <dbReference type="PROSITE" id="PS50003"/>
    </source>
</evidence>
<keyword evidence="8" id="KW-1017">Isopeptide bond</keyword>
<evidence type="ECO:0000256" key="7">
    <source>
        <dbReference type="ARBA" id="ARBA00022490"/>
    </source>
</evidence>
<evidence type="ECO:0000256" key="13">
    <source>
        <dbReference type="ARBA" id="ARBA00022843"/>
    </source>
</evidence>
<dbReference type="Pfam" id="PF00169">
    <property type="entry name" value="PH"/>
    <property type="match status" value="1"/>
</dbReference>
<dbReference type="GO" id="GO:0005198">
    <property type="term" value="F:structural molecule activity"/>
    <property type="evidence" value="ECO:0007669"/>
    <property type="project" value="InterPro"/>
</dbReference>
<dbReference type="InterPro" id="IPR036034">
    <property type="entry name" value="PDZ_sf"/>
</dbReference>
<keyword evidence="14" id="KW-0112">Calmodulin-binding</keyword>
<comment type="similarity">
    <text evidence="5">Belongs to the syntrophin family.</text>
</comment>
<dbReference type="Gene3D" id="2.30.29.30">
    <property type="entry name" value="Pleckstrin-homology domain (PH domain)/Phosphotyrosine-binding domain (PTB)"/>
    <property type="match status" value="1"/>
</dbReference>
<dbReference type="GO" id="GO:0006260">
    <property type="term" value="P:DNA replication"/>
    <property type="evidence" value="ECO:0007669"/>
    <property type="project" value="UniProtKB-KW"/>
</dbReference>
<dbReference type="AlphaFoldDB" id="A0A8B8ERX5"/>
<keyword evidence="13" id="KW-0832">Ubl conjugation</keyword>
<keyword evidence="19" id="KW-0206">Cytoskeleton</keyword>
<dbReference type="OrthoDB" id="409749at2759"/>
<evidence type="ECO:0000256" key="3">
    <source>
        <dbReference type="ARBA" id="ARBA00004245"/>
    </source>
</evidence>
<evidence type="ECO:0000256" key="5">
    <source>
        <dbReference type="ARBA" id="ARBA00010798"/>
    </source>
</evidence>
<dbReference type="RefSeq" id="XP_022342667.1">
    <property type="nucleotide sequence ID" value="XM_022486959.1"/>
</dbReference>
<evidence type="ECO:0000256" key="9">
    <source>
        <dbReference type="ARBA" id="ARBA00022553"/>
    </source>
</evidence>
<dbReference type="InterPro" id="IPR011993">
    <property type="entry name" value="PH-like_dom_sf"/>
</dbReference>
<dbReference type="Pfam" id="PF21913">
    <property type="entry name" value="ORC6_2nd"/>
    <property type="match status" value="1"/>
</dbReference>
<keyword evidence="9" id="KW-0597">Phosphoprotein</keyword>
<dbReference type="GO" id="GO:0005516">
    <property type="term" value="F:calmodulin binding"/>
    <property type="evidence" value="ECO:0007669"/>
    <property type="project" value="UniProtKB-KW"/>
</dbReference>
<keyword evidence="16" id="KW-0238">DNA-binding</keyword>
<feature type="region of interest" description="Disordered" evidence="23">
    <location>
        <begin position="723"/>
        <end position="756"/>
    </location>
</feature>
<name>A0A8B8ERX5_CRAVI</name>